<feature type="binding site" evidence="5">
    <location>
        <position position="377"/>
    </location>
    <ligand>
        <name>FAD</name>
        <dbReference type="ChEBI" id="CHEBI:57692"/>
    </ligand>
</feature>
<evidence type="ECO:0000313" key="8">
    <source>
        <dbReference type="EMBL" id="KAA8913416.1"/>
    </source>
</evidence>
<evidence type="ECO:0000256" key="4">
    <source>
        <dbReference type="ARBA" id="ARBA00022991"/>
    </source>
</evidence>
<dbReference type="InterPro" id="IPR006050">
    <property type="entry name" value="DNA_photolyase_N"/>
</dbReference>
<accession>A0A5J5F873</accession>
<dbReference type="Proteomes" id="UP000326924">
    <property type="component" value="Unassembled WGS sequence"/>
</dbReference>
<feature type="site" description="Electron transfer via tryptophanyl radical" evidence="6">
    <location>
        <position position="468"/>
    </location>
</feature>
<feature type="binding site" evidence="5">
    <location>
        <begin position="481"/>
        <end position="483"/>
    </location>
    <ligand>
        <name>FAD</name>
        <dbReference type="ChEBI" id="CHEBI:57692"/>
    </ligand>
</feature>
<dbReference type="OrthoDB" id="435881at2759"/>
<feature type="domain" description="Photolyase/cryptochrome alpha/beta" evidence="7">
    <location>
        <begin position="85"/>
        <end position="218"/>
    </location>
</feature>
<dbReference type="Gene3D" id="1.10.579.10">
    <property type="entry name" value="DNA Cyclobutane Dipyrimidine Photolyase, subunit A, domain 3"/>
    <property type="match status" value="1"/>
</dbReference>
<dbReference type="PROSITE" id="PS00394">
    <property type="entry name" value="DNA_PHOTOLYASES_1_1"/>
    <property type="match status" value="1"/>
</dbReference>
<dbReference type="Gene3D" id="1.25.40.80">
    <property type="match status" value="1"/>
</dbReference>
<dbReference type="Pfam" id="PF00875">
    <property type="entry name" value="DNA_photolyase"/>
    <property type="match status" value="1"/>
</dbReference>
<organism evidence="8 9">
    <name type="scientific">Sphaerosporella brunnea</name>
    <dbReference type="NCBI Taxonomy" id="1250544"/>
    <lineage>
        <taxon>Eukaryota</taxon>
        <taxon>Fungi</taxon>
        <taxon>Dikarya</taxon>
        <taxon>Ascomycota</taxon>
        <taxon>Pezizomycotina</taxon>
        <taxon>Pezizomycetes</taxon>
        <taxon>Pezizales</taxon>
        <taxon>Pyronemataceae</taxon>
        <taxon>Sphaerosporella</taxon>
    </lineage>
</organism>
<evidence type="ECO:0000256" key="5">
    <source>
        <dbReference type="PIRSR" id="PIRSR602081-1"/>
    </source>
</evidence>
<dbReference type="GO" id="GO:0005737">
    <property type="term" value="C:cytoplasm"/>
    <property type="evidence" value="ECO:0007669"/>
    <property type="project" value="TreeGrafter"/>
</dbReference>
<dbReference type="GO" id="GO:0032922">
    <property type="term" value="P:circadian regulation of gene expression"/>
    <property type="evidence" value="ECO:0007669"/>
    <property type="project" value="TreeGrafter"/>
</dbReference>
<comment type="caution">
    <text evidence="8">The sequence shown here is derived from an EMBL/GenBank/DDBJ whole genome shotgun (WGS) entry which is preliminary data.</text>
</comment>
<dbReference type="PRINTS" id="PR00147">
    <property type="entry name" value="DNAPHOTLYASE"/>
</dbReference>
<dbReference type="InterPro" id="IPR036134">
    <property type="entry name" value="Crypto/Photolyase_FAD-like_sf"/>
</dbReference>
<evidence type="ECO:0000313" key="9">
    <source>
        <dbReference type="Proteomes" id="UP000326924"/>
    </source>
</evidence>
<dbReference type="FunCoup" id="A0A5J5F873">
    <property type="interactions" value="332"/>
</dbReference>
<dbReference type="PROSITE" id="PS00691">
    <property type="entry name" value="DNA_PHOTOLYASES_1_2"/>
    <property type="match status" value="1"/>
</dbReference>
<keyword evidence="8" id="KW-0456">Lyase</keyword>
<dbReference type="GO" id="GO:0006139">
    <property type="term" value="P:nucleobase-containing compound metabolic process"/>
    <property type="evidence" value="ECO:0007669"/>
    <property type="project" value="UniProtKB-ARBA"/>
</dbReference>
<dbReference type="Gene3D" id="3.40.50.620">
    <property type="entry name" value="HUPs"/>
    <property type="match status" value="1"/>
</dbReference>
<feature type="binding site" evidence="5">
    <location>
        <begin position="338"/>
        <end position="342"/>
    </location>
    <ligand>
        <name>FAD</name>
        <dbReference type="ChEBI" id="CHEBI:57692"/>
    </ligand>
</feature>
<dbReference type="GO" id="GO:0071949">
    <property type="term" value="F:FAD binding"/>
    <property type="evidence" value="ECO:0007669"/>
    <property type="project" value="TreeGrafter"/>
</dbReference>
<dbReference type="PROSITE" id="PS51645">
    <property type="entry name" value="PHR_CRY_ALPHA_BETA"/>
    <property type="match status" value="1"/>
</dbReference>
<evidence type="ECO:0000256" key="6">
    <source>
        <dbReference type="PIRSR" id="PIRSR602081-2"/>
    </source>
</evidence>
<dbReference type="GO" id="GO:0043153">
    <property type="term" value="P:entrainment of circadian clock by photoperiod"/>
    <property type="evidence" value="ECO:0007669"/>
    <property type="project" value="TreeGrafter"/>
</dbReference>
<feature type="binding site" evidence="5">
    <location>
        <begin position="380"/>
        <end position="387"/>
    </location>
    <ligand>
        <name>FAD</name>
        <dbReference type="ChEBI" id="CHEBI:57692"/>
    </ligand>
</feature>
<evidence type="ECO:0000256" key="1">
    <source>
        <dbReference type="ARBA" id="ARBA00005862"/>
    </source>
</evidence>
<keyword evidence="9" id="KW-1185">Reference proteome</keyword>
<protein>
    <submittedName>
        <fullName evidence="8">DNA photolyase, FAD-binding/Cryptochrome</fullName>
    </submittedName>
</protein>
<dbReference type="GO" id="GO:0006950">
    <property type="term" value="P:response to stress"/>
    <property type="evidence" value="ECO:0007669"/>
    <property type="project" value="UniProtKB-ARBA"/>
</dbReference>
<reference evidence="8 9" key="1">
    <citation type="submission" date="2019-09" db="EMBL/GenBank/DDBJ databases">
        <title>Draft genome of the ectomycorrhizal ascomycete Sphaerosporella brunnea.</title>
        <authorList>
            <consortium name="DOE Joint Genome Institute"/>
            <person name="Benucci G.M."/>
            <person name="Marozzi G."/>
            <person name="Antonielli L."/>
            <person name="Sanchez S."/>
            <person name="Marco P."/>
            <person name="Wang X."/>
            <person name="Falini L.B."/>
            <person name="Barry K."/>
            <person name="Haridas S."/>
            <person name="Lipzen A."/>
            <person name="Labutti K."/>
            <person name="Grigoriev I.V."/>
            <person name="Murat C."/>
            <person name="Martin F."/>
            <person name="Albertini E."/>
            <person name="Donnini D."/>
            <person name="Bonito G."/>
        </authorList>
    </citation>
    <scope>NUCLEOTIDE SEQUENCE [LARGE SCALE GENOMIC DNA]</scope>
    <source>
        <strain evidence="8 9">Sb_GMNB300</strain>
    </source>
</reference>
<feature type="site" description="Electron transfer via tryptophanyl radical" evidence="6">
    <location>
        <position position="491"/>
    </location>
</feature>
<dbReference type="GO" id="GO:0003904">
    <property type="term" value="F:deoxyribodipyrimidine photo-lyase activity"/>
    <property type="evidence" value="ECO:0007669"/>
    <property type="project" value="TreeGrafter"/>
</dbReference>
<proteinExistence type="inferred from homology"/>
<dbReference type="Pfam" id="PF03441">
    <property type="entry name" value="FAD_binding_7"/>
    <property type="match status" value="1"/>
</dbReference>
<dbReference type="PANTHER" id="PTHR11455:SF18">
    <property type="entry name" value="SI:CH1073-390K14.1"/>
    <property type="match status" value="1"/>
</dbReference>
<dbReference type="SUPFAM" id="SSF48173">
    <property type="entry name" value="Cryptochrome/photolyase FAD-binding domain"/>
    <property type="match status" value="1"/>
</dbReference>
<name>A0A5J5F873_9PEZI</name>
<dbReference type="GO" id="GO:0005634">
    <property type="term" value="C:nucleus"/>
    <property type="evidence" value="ECO:0007669"/>
    <property type="project" value="TreeGrafter"/>
</dbReference>
<dbReference type="InterPro" id="IPR002081">
    <property type="entry name" value="Cryptochrome/DNA_photolyase_1"/>
</dbReference>
<comment type="similarity">
    <text evidence="1">Belongs to the DNA photolyase class-1 family.</text>
</comment>
<dbReference type="GO" id="GO:0003677">
    <property type="term" value="F:DNA binding"/>
    <property type="evidence" value="ECO:0007669"/>
    <property type="project" value="TreeGrafter"/>
</dbReference>
<keyword evidence="2 5" id="KW-0285">Flavoprotein</keyword>
<keyword evidence="3 5" id="KW-0274">FAD</keyword>
<dbReference type="InterPro" id="IPR014729">
    <property type="entry name" value="Rossmann-like_a/b/a_fold"/>
</dbReference>
<dbReference type="SUPFAM" id="SSF52425">
    <property type="entry name" value="Cryptochrome/photolyase, N-terminal domain"/>
    <property type="match status" value="1"/>
</dbReference>
<dbReference type="InterPro" id="IPR005101">
    <property type="entry name" value="Cryptochr/Photolyase_FAD-bd"/>
</dbReference>
<dbReference type="PANTHER" id="PTHR11455">
    <property type="entry name" value="CRYPTOCHROME"/>
    <property type="match status" value="1"/>
</dbReference>
<feature type="binding site" evidence="5">
    <location>
        <position position="326"/>
    </location>
    <ligand>
        <name>FAD</name>
        <dbReference type="ChEBI" id="CHEBI:57692"/>
    </ligand>
</feature>
<keyword evidence="4" id="KW-0157">Chromophore</keyword>
<evidence type="ECO:0000256" key="3">
    <source>
        <dbReference type="ARBA" id="ARBA00022827"/>
    </source>
</evidence>
<dbReference type="InterPro" id="IPR036155">
    <property type="entry name" value="Crypto/Photolyase_N_sf"/>
</dbReference>
<gene>
    <name evidence="8" type="ORF">FN846DRAFT_772136</name>
</gene>
<sequence length="580" mass="64521">MPPKRKLATVAAAAAAPQPKKKLQTALPTAAAEANYDEGIVDPKYYPPVLSNARCAAYVSGELPKPIDKLTATLCSSTHTVETGKAVVHWFRTDLRVDDNTGLSLAGKLGKPLIGLYIVSPQDWEAHIVSPARVDFILRSLEMLKQDLERLEIPLWVEVAQNRNDIPRRAVELCHQWGANHLFANMEYEVDELRRDAKVVQLARTKGMEVQVVHDTCVVPPGELVTKAGKQSTGKAFAVYKPWYKAFLARVAEKPSLLKQHPPPPANPLSTRTHFAPLFTCLIPAAPENKSLTPSETTTVHTLFPAGSHTALSLLDTFIAQRSRAYATDRNLPAKPGTSMLSPHFSAGTISARTAICRARSANAEKLSGGQQGLDTWISEVAWRDFYKHVLAAFPYICMNKPFKPALASISWIHGAEATTRFTAWTSGHTGYPLIDASMRHLQAEKFMPNRLRMVVASFLCKDLHLDWRRGEQYFSSQLIDGDFASNNGGWGFASSTGVDPQPYFRVFNPTLQGEKWDPDGEYVRRWVPELKDVDAKQIHNPSAEVRKRTGYPPQIVQHDVARKRVVEMYKEGIERGKSD</sequence>
<dbReference type="AlphaFoldDB" id="A0A5J5F873"/>
<comment type="cofactor">
    <cofactor evidence="5">
        <name>FAD</name>
        <dbReference type="ChEBI" id="CHEBI:57692"/>
    </cofactor>
    <text evidence="5">Binds 1 FAD per subunit.</text>
</comment>
<dbReference type="InterPro" id="IPR018394">
    <property type="entry name" value="DNA_photolyase_1_CS_C"/>
</dbReference>
<dbReference type="EMBL" id="VXIS01000015">
    <property type="protein sequence ID" value="KAA8913416.1"/>
    <property type="molecule type" value="Genomic_DNA"/>
</dbReference>
<dbReference type="InParanoid" id="A0A5J5F873"/>
<feature type="site" description="Electron transfer via tryptophanyl radical" evidence="6">
    <location>
        <position position="412"/>
    </location>
</feature>
<evidence type="ECO:0000259" key="7">
    <source>
        <dbReference type="PROSITE" id="PS51645"/>
    </source>
</evidence>
<evidence type="ECO:0000256" key="2">
    <source>
        <dbReference type="ARBA" id="ARBA00022630"/>
    </source>
</evidence>